<dbReference type="EnsemblFungi" id="MAPG_05797T0">
    <property type="protein sequence ID" value="MAPG_05797T0"/>
    <property type="gene ID" value="MAPG_05797"/>
</dbReference>
<dbReference type="Proteomes" id="UP000011715">
    <property type="component" value="Unassembled WGS sequence"/>
</dbReference>
<reference evidence="4" key="2">
    <citation type="submission" date="2010-05" db="EMBL/GenBank/DDBJ databases">
        <title>The genome sequence of Magnaporthe poae strain ATCC 64411.</title>
        <authorList>
            <person name="Ma L.-J."/>
            <person name="Dead R."/>
            <person name="Young S."/>
            <person name="Zeng Q."/>
            <person name="Koehrsen M."/>
            <person name="Alvarado L."/>
            <person name="Berlin A."/>
            <person name="Chapman S.B."/>
            <person name="Chen Z."/>
            <person name="Freedman E."/>
            <person name="Gellesch M."/>
            <person name="Goldberg J."/>
            <person name="Griggs A."/>
            <person name="Gujja S."/>
            <person name="Heilman E.R."/>
            <person name="Heiman D."/>
            <person name="Hepburn T."/>
            <person name="Howarth C."/>
            <person name="Jen D."/>
            <person name="Larson L."/>
            <person name="Mehta T."/>
            <person name="Neiman D."/>
            <person name="Pearson M."/>
            <person name="Roberts A."/>
            <person name="Saif S."/>
            <person name="Shea T."/>
            <person name="Shenoy N."/>
            <person name="Sisk P."/>
            <person name="Stolte C."/>
            <person name="Sykes S."/>
            <person name="Walk T."/>
            <person name="White J."/>
            <person name="Yandava C."/>
            <person name="Haas B."/>
            <person name="Nusbaum C."/>
            <person name="Birren B."/>
        </authorList>
    </citation>
    <scope>NUCLEOTIDE SEQUENCE [LARGE SCALE GENOMIC DNA]</scope>
    <source>
        <strain evidence="4">ATCC 64411 / 73-15</strain>
    </source>
</reference>
<sequence length="75" mass="8609">MDRSLRVPGNYLGMDRVALGEERESEGQRLDSSNTPSPFRRGLNTDSHGLAVPSPRPAHWRQGEEDPRMAFPWFW</sequence>
<evidence type="ECO:0000256" key="1">
    <source>
        <dbReference type="SAM" id="MobiDB-lite"/>
    </source>
</evidence>
<evidence type="ECO:0000313" key="4">
    <source>
        <dbReference type="Proteomes" id="UP000011715"/>
    </source>
</evidence>
<feature type="region of interest" description="Disordered" evidence="1">
    <location>
        <begin position="20"/>
        <end position="63"/>
    </location>
</feature>
<reference evidence="2" key="3">
    <citation type="submission" date="2011-03" db="EMBL/GenBank/DDBJ databases">
        <title>Annotation of Magnaporthe poae ATCC 64411.</title>
        <authorList>
            <person name="Ma L.-J."/>
            <person name="Dead R."/>
            <person name="Young S.K."/>
            <person name="Zeng Q."/>
            <person name="Gargeya S."/>
            <person name="Fitzgerald M."/>
            <person name="Haas B."/>
            <person name="Abouelleil A."/>
            <person name="Alvarado L."/>
            <person name="Arachchi H.M."/>
            <person name="Berlin A."/>
            <person name="Brown A."/>
            <person name="Chapman S.B."/>
            <person name="Chen Z."/>
            <person name="Dunbar C."/>
            <person name="Freedman E."/>
            <person name="Gearin G."/>
            <person name="Gellesch M."/>
            <person name="Goldberg J."/>
            <person name="Griggs A."/>
            <person name="Gujja S."/>
            <person name="Heiman D."/>
            <person name="Howarth C."/>
            <person name="Larson L."/>
            <person name="Lui A."/>
            <person name="MacDonald P.J.P."/>
            <person name="Mehta T."/>
            <person name="Montmayeur A."/>
            <person name="Murphy C."/>
            <person name="Neiman D."/>
            <person name="Pearson M."/>
            <person name="Priest M."/>
            <person name="Roberts A."/>
            <person name="Saif S."/>
            <person name="Shea T."/>
            <person name="Shenoy N."/>
            <person name="Sisk P."/>
            <person name="Stolte C."/>
            <person name="Sykes S."/>
            <person name="Yandava C."/>
            <person name="Wortman J."/>
            <person name="Nusbaum C."/>
            <person name="Birren B."/>
        </authorList>
    </citation>
    <scope>NUCLEOTIDE SEQUENCE</scope>
    <source>
        <strain evidence="2">ATCC 64411</strain>
    </source>
</reference>
<reference evidence="2" key="1">
    <citation type="submission" date="2010-05" db="EMBL/GenBank/DDBJ databases">
        <title>The Genome Sequence of Magnaporthe poae strain ATCC 64411.</title>
        <authorList>
            <consortium name="The Broad Institute Genome Sequencing Platform"/>
            <consortium name="Broad Institute Genome Sequencing Center for Infectious Disease"/>
            <person name="Ma L.-J."/>
            <person name="Dead R."/>
            <person name="Young S."/>
            <person name="Zeng Q."/>
            <person name="Koehrsen M."/>
            <person name="Alvarado L."/>
            <person name="Berlin A."/>
            <person name="Chapman S.B."/>
            <person name="Chen Z."/>
            <person name="Freedman E."/>
            <person name="Gellesch M."/>
            <person name="Goldberg J."/>
            <person name="Griggs A."/>
            <person name="Gujja S."/>
            <person name="Heilman E.R."/>
            <person name="Heiman D."/>
            <person name="Hepburn T."/>
            <person name="Howarth C."/>
            <person name="Jen D."/>
            <person name="Larson L."/>
            <person name="Mehta T."/>
            <person name="Neiman D."/>
            <person name="Pearson M."/>
            <person name="Roberts A."/>
            <person name="Saif S."/>
            <person name="Shea T."/>
            <person name="Shenoy N."/>
            <person name="Sisk P."/>
            <person name="Stolte C."/>
            <person name="Sykes S."/>
            <person name="Walk T."/>
            <person name="White J."/>
            <person name="Yandava C."/>
            <person name="Haas B."/>
            <person name="Nusbaum C."/>
            <person name="Birren B."/>
        </authorList>
    </citation>
    <scope>NUCLEOTIDE SEQUENCE</scope>
    <source>
        <strain evidence="2">ATCC 64411</strain>
    </source>
</reference>
<keyword evidence="4" id="KW-1185">Reference proteome</keyword>
<name>A0A0C4E0C5_MAGP6</name>
<evidence type="ECO:0000313" key="2">
    <source>
        <dbReference type="EMBL" id="KLU86787.1"/>
    </source>
</evidence>
<evidence type="ECO:0000313" key="3">
    <source>
        <dbReference type="EnsemblFungi" id="MAPG_05797T0"/>
    </source>
</evidence>
<gene>
    <name evidence="2" type="ORF">MAPG_05797</name>
</gene>
<organism evidence="3 4">
    <name type="scientific">Magnaporthiopsis poae (strain ATCC 64411 / 73-15)</name>
    <name type="common">Kentucky bluegrass fungus</name>
    <name type="synonym">Magnaporthe poae</name>
    <dbReference type="NCBI Taxonomy" id="644358"/>
    <lineage>
        <taxon>Eukaryota</taxon>
        <taxon>Fungi</taxon>
        <taxon>Dikarya</taxon>
        <taxon>Ascomycota</taxon>
        <taxon>Pezizomycotina</taxon>
        <taxon>Sordariomycetes</taxon>
        <taxon>Sordariomycetidae</taxon>
        <taxon>Magnaporthales</taxon>
        <taxon>Magnaporthaceae</taxon>
        <taxon>Magnaporthiopsis</taxon>
    </lineage>
</organism>
<reference evidence="3" key="4">
    <citation type="journal article" date="2015" name="G3 (Bethesda)">
        <title>Genome sequences of three phytopathogenic species of the Magnaporthaceae family of fungi.</title>
        <authorList>
            <person name="Okagaki L.H."/>
            <person name="Nunes C.C."/>
            <person name="Sailsbery J."/>
            <person name="Clay B."/>
            <person name="Brown D."/>
            <person name="John T."/>
            <person name="Oh Y."/>
            <person name="Young N."/>
            <person name="Fitzgerald M."/>
            <person name="Haas B.J."/>
            <person name="Zeng Q."/>
            <person name="Young S."/>
            <person name="Adiconis X."/>
            <person name="Fan L."/>
            <person name="Levin J.Z."/>
            <person name="Mitchell T.K."/>
            <person name="Okubara P.A."/>
            <person name="Farman M.L."/>
            <person name="Kohn L.M."/>
            <person name="Birren B."/>
            <person name="Ma L.-J."/>
            <person name="Dean R.A."/>
        </authorList>
    </citation>
    <scope>NUCLEOTIDE SEQUENCE</scope>
    <source>
        <strain evidence="3">ATCC 64411 / 73-15</strain>
    </source>
</reference>
<feature type="compositionally biased region" description="Basic and acidic residues" evidence="1">
    <location>
        <begin position="20"/>
        <end position="29"/>
    </location>
</feature>
<dbReference type="EMBL" id="ADBL01001385">
    <property type="status" value="NOT_ANNOTATED_CDS"/>
    <property type="molecule type" value="Genomic_DNA"/>
</dbReference>
<dbReference type="VEuPathDB" id="FungiDB:MAPG_05797"/>
<protein>
    <submittedName>
        <fullName evidence="2 3">Uncharacterized protein</fullName>
    </submittedName>
</protein>
<accession>A0A0C4E0C5</accession>
<dbReference type="AlphaFoldDB" id="A0A0C4E0C5"/>
<proteinExistence type="predicted"/>
<dbReference type="EMBL" id="GL876969">
    <property type="protein sequence ID" value="KLU86787.1"/>
    <property type="molecule type" value="Genomic_DNA"/>
</dbReference>
<reference evidence="3" key="5">
    <citation type="submission" date="2015-06" db="UniProtKB">
        <authorList>
            <consortium name="EnsemblFungi"/>
        </authorList>
    </citation>
    <scope>IDENTIFICATION</scope>
    <source>
        <strain evidence="3">ATCC 64411</strain>
    </source>
</reference>